<dbReference type="RefSeq" id="WP_153353235.1">
    <property type="nucleotide sequence ID" value="NZ_JAYKOO010000005.1"/>
</dbReference>
<feature type="transmembrane region" description="Helical" evidence="1">
    <location>
        <begin position="268"/>
        <end position="289"/>
    </location>
</feature>
<evidence type="ECO:0000313" key="3">
    <source>
        <dbReference type="Proteomes" id="UP000435138"/>
    </source>
</evidence>
<dbReference type="SUPFAM" id="SSF103491">
    <property type="entry name" value="Preprotein translocase SecY subunit"/>
    <property type="match status" value="1"/>
</dbReference>
<feature type="transmembrane region" description="Helical" evidence="1">
    <location>
        <begin position="174"/>
        <end position="196"/>
    </location>
</feature>
<protein>
    <submittedName>
        <fullName evidence="2">Uncharacterized protein</fullName>
    </submittedName>
</protein>
<feature type="transmembrane region" description="Helical" evidence="1">
    <location>
        <begin position="242"/>
        <end position="262"/>
    </location>
</feature>
<keyword evidence="1" id="KW-1133">Transmembrane helix</keyword>
<sequence length="365" mass="40082">MAALVGLVLIVAWNIPLPGFDPARLEPQSGTLSQGISIFALGIAPIFSALTLVEVVRLMARRRARPEQRAGNVEIITVGVVALLISLLDGYDLIERLRASGAVIWNADTFLWLTLATFTGVTAVGVILCYRLPMPGFRHCFWLLLSVQVLEFLPTQIGWGLDLGRTGVVSGNGWLIFAAFYVFCFAAVSLMLSLWRSACVPQGRTDVDQIKEPLDILIWPLVLAIWTAQVLINIVGMTAPELMFRLIVIFGHGFGVVMIAIVHTVGRYYAEIHTVLAAFAIPLFVLAYIRRNRDNIRTDAPLALTATVIVVVQIAILIVPIVLERYSPHMFGTDKTGLLAVTLTIMGLYVGEKRSARTRTYSQPA</sequence>
<keyword evidence="1" id="KW-0472">Membrane</keyword>
<dbReference type="Proteomes" id="UP000435138">
    <property type="component" value="Unassembled WGS sequence"/>
</dbReference>
<dbReference type="Gene3D" id="1.10.3370.10">
    <property type="entry name" value="SecY subunit domain"/>
    <property type="match status" value="1"/>
</dbReference>
<reference evidence="2 3" key="1">
    <citation type="submission" date="2019-11" db="EMBL/GenBank/DDBJ databases">
        <title>Genome analysis of Rhizobacterium cereale a novel genus and species isolated from maize roots in North Spain.</title>
        <authorList>
            <person name="Menendez E."/>
            <person name="Flores-Felix J.D."/>
            <person name="Ramirez-Bahena M.-H."/>
            <person name="Igual J.M."/>
            <person name="Garcia-Fraile P."/>
            <person name="Peix A."/>
            <person name="Velazquez E."/>
        </authorList>
    </citation>
    <scope>NUCLEOTIDE SEQUENCE [LARGE SCALE GENOMIC DNA]</scope>
    <source>
        <strain evidence="2 3">RZME27</strain>
    </source>
</reference>
<accession>A0A6A8A759</accession>
<feature type="transmembrane region" description="Helical" evidence="1">
    <location>
        <begin position="110"/>
        <end position="130"/>
    </location>
</feature>
<gene>
    <name evidence="2" type="ORF">GAO09_06545</name>
</gene>
<dbReference type="AlphaFoldDB" id="A0A6A8A759"/>
<feature type="transmembrane region" description="Helical" evidence="1">
    <location>
        <begin position="216"/>
        <end position="235"/>
    </location>
</feature>
<evidence type="ECO:0000256" key="1">
    <source>
        <dbReference type="SAM" id="Phobius"/>
    </source>
</evidence>
<keyword evidence="1" id="KW-0812">Transmembrane</keyword>
<evidence type="ECO:0000313" key="2">
    <source>
        <dbReference type="EMBL" id="MQY45718.1"/>
    </source>
</evidence>
<organism evidence="2 3">
    <name type="scientific">Endobacterium cereale</name>
    <dbReference type="NCBI Taxonomy" id="2663029"/>
    <lineage>
        <taxon>Bacteria</taxon>
        <taxon>Pseudomonadati</taxon>
        <taxon>Pseudomonadota</taxon>
        <taxon>Alphaproteobacteria</taxon>
        <taxon>Hyphomicrobiales</taxon>
        <taxon>Rhizobiaceae</taxon>
        <taxon>Endobacterium</taxon>
    </lineage>
</organism>
<comment type="caution">
    <text evidence="2">The sequence shown here is derived from an EMBL/GenBank/DDBJ whole genome shotgun (WGS) entry which is preliminary data.</text>
</comment>
<proteinExistence type="predicted"/>
<keyword evidence="3" id="KW-1185">Reference proteome</keyword>
<name>A0A6A8A759_9HYPH</name>
<dbReference type="EMBL" id="WIXI01000036">
    <property type="protein sequence ID" value="MQY45718.1"/>
    <property type="molecule type" value="Genomic_DNA"/>
</dbReference>
<dbReference type="InterPro" id="IPR023201">
    <property type="entry name" value="SecY_dom_sf"/>
</dbReference>
<feature type="transmembrane region" description="Helical" evidence="1">
    <location>
        <begin position="38"/>
        <end position="60"/>
    </location>
</feature>
<feature type="transmembrane region" description="Helical" evidence="1">
    <location>
        <begin position="335"/>
        <end position="351"/>
    </location>
</feature>
<feature type="transmembrane region" description="Helical" evidence="1">
    <location>
        <begin position="72"/>
        <end position="90"/>
    </location>
</feature>
<feature type="transmembrane region" description="Helical" evidence="1">
    <location>
        <begin position="301"/>
        <end position="323"/>
    </location>
</feature>